<gene>
    <name evidence="2" type="primary">LOC101816948</name>
</gene>
<evidence type="ECO:0000256" key="1">
    <source>
        <dbReference type="ARBA" id="ARBA00009024"/>
    </source>
</evidence>
<sequence length="270" mass="29749">MRTSEGVKVSFIFARASLCRVPAGEEARTDQGCSPARRGEARWIILVCNSVERCTTCDAAGRQGEAVGRHRHLSLDTHLMPPPAAFPPGLQAGCAASRSQEWDFWRNTRISKGWRKKVHPLPPHPSSLISVSVLDSELKSSRRGRSLITQQEESLAMAAQTVVTIQPQYGGPVSSVSRCTWQTGLMDCCSDCGVCCCGMFCFPCLACQVAGDMNECCLCGTSVAMRTLYRTRYNIPGSICSDFCVTMWCTMCSVCQIKRDINRRRELGIF</sequence>
<comment type="similarity">
    <text evidence="1">Belongs to the cornifelin family.</text>
</comment>
<dbReference type="PANTHER" id="PTHR15907">
    <property type="entry name" value="DUF614 FAMILY PROTEIN-RELATED"/>
    <property type="match status" value="1"/>
</dbReference>
<proteinExistence type="inferred from homology"/>
<reference evidence="2" key="2">
    <citation type="submission" date="2025-08" db="UniProtKB">
        <authorList>
            <consortium name="Ensembl"/>
        </authorList>
    </citation>
    <scope>IDENTIFICATION</scope>
</reference>
<dbReference type="AlphaFoldDB" id="A0A803VWL9"/>
<dbReference type="Proteomes" id="UP000016665">
    <property type="component" value="Chromosome 4"/>
</dbReference>
<dbReference type="Pfam" id="PF04749">
    <property type="entry name" value="PLAC8"/>
    <property type="match status" value="1"/>
</dbReference>
<evidence type="ECO:0000313" key="3">
    <source>
        <dbReference type="Proteomes" id="UP000016665"/>
    </source>
</evidence>
<name>A0A803VWL9_FICAL</name>
<dbReference type="GeneTree" id="ENSGT00940000157329"/>
<reference evidence="2 3" key="1">
    <citation type="journal article" date="2012" name="Nature">
        <title>The genomic landscape of species divergence in Ficedula flycatchers.</title>
        <authorList>
            <person name="Ellegren H."/>
            <person name="Smeds L."/>
            <person name="Burri R."/>
            <person name="Olason P.I."/>
            <person name="Backstrom N."/>
            <person name="Kawakami T."/>
            <person name="Kunstner A."/>
            <person name="Makinen H."/>
            <person name="Nadachowska-Brzyska K."/>
            <person name="Qvarnstrom A."/>
            <person name="Uebbing S."/>
            <person name="Wolf J.B."/>
        </authorList>
    </citation>
    <scope>NUCLEOTIDE SEQUENCE [LARGE SCALE GENOMIC DNA]</scope>
</reference>
<evidence type="ECO:0000313" key="2">
    <source>
        <dbReference type="Ensembl" id="ENSFALP00000027125.1"/>
    </source>
</evidence>
<keyword evidence="3" id="KW-1185">Reference proteome</keyword>
<reference evidence="2" key="3">
    <citation type="submission" date="2025-09" db="UniProtKB">
        <authorList>
            <consortium name="Ensembl"/>
        </authorList>
    </citation>
    <scope>IDENTIFICATION</scope>
</reference>
<organism evidence="2 3">
    <name type="scientific">Ficedula albicollis</name>
    <name type="common">Collared flycatcher</name>
    <name type="synonym">Muscicapa albicollis</name>
    <dbReference type="NCBI Taxonomy" id="59894"/>
    <lineage>
        <taxon>Eukaryota</taxon>
        <taxon>Metazoa</taxon>
        <taxon>Chordata</taxon>
        <taxon>Craniata</taxon>
        <taxon>Vertebrata</taxon>
        <taxon>Euteleostomi</taxon>
        <taxon>Archelosauria</taxon>
        <taxon>Archosauria</taxon>
        <taxon>Dinosauria</taxon>
        <taxon>Saurischia</taxon>
        <taxon>Theropoda</taxon>
        <taxon>Coelurosauria</taxon>
        <taxon>Aves</taxon>
        <taxon>Neognathae</taxon>
        <taxon>Neoaves</taxon>
        <taxon>Telluraves</taxon>
        <taxon>Australaves</taxon>
        <taxon>Passeriformes</taxon>
        <taxon>Muscicapidae</taxon>
        <taxon>Ficedula</taxon>
    </lineage>
</organism>
<accession>A0A803VWL9</accession>
<dbReference type="Ensembl" id="ENSFALT00000043558.1">
    <property type="protein sequence ID" value="ENSFALP00000027125.1"/>
    <property type="gene ID" value="ENSFALG00000005191.2"/>
</dbReference>
<dbReference type="NCBIfam" id="TIGR01571">
    <property type="entry name" value="A_thal_Cys_rich"/>
    <property type="match status" value="1"/>
</dbReference>
<dbReference type="InterPro" id="IPR006461">
    <property type="entry name" value="PLAC_motif_containing"/>
</dbReference>
<protein>
    <submittedName>
        <fullName evidence="2">Placenta associated 8</fullName>
    </submittedName>
</protein>